<gene>
    <name evidence="1" type="ORF">HPB50_016042</name>
</gene>
<organism evidence="1 2">
    <name type="scientific">Hyalomma asiaticum</name>
    <name type="common">Tick</name>
    <dbReference type="NCBI Taxonomy" id="266040"/>
    <lineage>
        <taxon>Eukaryota</taxon>
        <taxon>Metazoa</taxon>
        <taxon>Ecdysozoa</taxon>
        <taxon>Arthropoda</taxon>
        <taxon>Chelicerata</taxon>
        <taxon>Arachnida</taxon>
        <taxon>Acari</taxon>
        <taxon>Parasitiformes</taxon>
        <taxon>Ixodida</taxon>
        <taxon>Ixodoidea</taxon>
        <taxon>Ixodidae</taxon>
        <taxon>Hyalomminae</taxon>
        <taxon>Hyalomma</taxon>
    </lineage>
</organism>
<accession>A0ACB7T7T9</accession>
<evidence type="ECO:0000313" key="1">
    <source>
        <dbReference type="EMBL" id="KAH6943138.1"/>
    </source>
</evidence>
<protein>
    <submittedName>
        <fullName evidence="1">Uncharacterized protein</fullName>
    </submittedName>
</protein>
<evidence type="ECO:0000313" key="2">
    <source>
        <dbReference type="Proteomes" id="UP000821845"/>
    </source>
</evidence>
<keyword evidence="2" id="KW-1185">Reference proteome</keyword>
<dbReference type="Proteomes" id="UP000821845">
    <property type="component" value="Chromosome 10"/>
</dbReference>
<reference evidence="1" key="1">
    <citation type="submission" date="2020-05" db="EMBL/GenBank/DDBJ databases">
        <title>Large-scale comparative analyses of tick genomes elucidate their genetic diversity and vector capacities.</title>
        <authorList>
            <person name="Jia N."/>
            <person name="Wang J."/>
            <person name="Shi W."/>
            <person name="Du L."/>
            <person name="Sun Y."/>
            <person name="Zhan W."/>
            <person name="Jiang J."/>
            <person name="Wang Q."/>
            <person name="Zhang B."/>
            <person name="Ji P."/>
            <person name="Sakyi L.B."/>
            <person name="Cui X."/>
            <person name="Yuan T."/>
            <person name="Jiang B."/>
            <person name="Yang W."/>
            <person name="Lam T.T.-Y."/>
            <person name="Chang Q."/>
            <person name="Ding S."/>
            <person name="Wang X."/>
            <person name="Zhu J."/>
            <person name="Ruan X."/>
            <person name="Zhao L."/>
            <person name="Wei J."/>
            <person name="Que T."/>
            <person name="Du C."/>
            <person name="Cheng J."/>
            <person name="Dai P."/>
            <person name="Han X."/>
            <person name="Huang E."/>
            <person name="Gao Y."/>
            <person name="Liu J."/>
            <person name="Shao H."/>
            <person name="Ye R."/>
            <person name="Li L."/>
            <person name="Wei W."/>
            <person name="Wang X."/>
            <person name="Wang C."/>
            <person name="Yang T."/>
            <person name="Huo Q."/>
            <person name="Li W."/>
            <person name="Guo W."/>
            <person name="Chen H."/>
            <person name="Zhou L."/>
            <person name="Ni X."/>
            <person name="Tian J."/>
            <person name="Zhou Y."/>
            <person name="Sheng Y."/>
            <person name="Liu T."/>
            <person name="Pan Y."/>
            <person name="Xia L."/>
            <person name="Li J."/>
            <person name="Zhao F."/>
            <person name="Cao W."/>
        </authorList>
    </citation>
    <scope>NUCLEOTIDE SEQUENCE</scope>
    <source>
        <strain evidence="1">Hyas-2018</strain>
    </source>
</reference>
<sequence>MATRTSAPRAFTVPRGPDQLLDMSAMGARKRGRRRKSKHSFGSTSSCSSNLPSNTQANLPELFARLTLRHAANEDDRRRRDAAGDGPFTSKGCSEDEDTASTGSRPLSSSKESDGYRCTSADKGRPRRSRASSTSSGSSYATAVEGWEDDRDWRNLYATKGIWGQLPRSPRHRSRARREVMRTCDAEAQTPGWGLARIAELELMLRKRDAKIAELRERLKLLRACHAREVRLLRAKIEKILKKPPPAPPRSATRARSNRSAAKSGASEGARAQDLPQQPRRVLRQRSPPPRLRREEKPSTRPIVPTPRSPTLMDKECAWSAQWPPVPEFYELPGRNKNNTTVPFPSVESSYGMTARQLKTEQLISKTVQMVKKRQPGYTDQEIRRRVDHLRRAQGGFSGMTFNAIVALMLGNYEDHAASEALKTFQKHLNVSGPHLLPLDDESVFKGAK</sequence>
<proteinExistence type="predicted"/>
<dbReference type="EMBL" id="CM023490">
    <property type="protein sequence ID" value="KAH6943138.1"/>
    <property type="molecule type" value="Genomic_DNA"/>
</dbReference>
<name>A0ACB7T7T9_HYAAI</name>
<comment type="caution">
    <text evidence="1">The sequence shown here is derived from an EMBL/GenBank/DDBJ whole genome shotgun (WGS) entry which is preliminary data.</text>
</comment>